<evidence type="ECO:0000313" key="3">
    <source>
        <dbReference type="Proteomes" id="UP000799770"/>
    </source>
</evidence>
<sequence>MFLVVKRLARQPRSRVDKECRSQQLGASSRNDKPRTERWLGGGFDVEEAWPSRSSSSRTPCCRGLRDQSLRFAGQRQAVTRAPLRGVRPRGVEESSFEQLRFQQGESATTSRMRSYCFGCRRSTVEDVPPCPRAGDGTEPTIRSMHSASRRKTQRGRCHRAG</sequence>
<dbReference type="AlphaFoldDB" id="A0A6A5Z561"/>
<evidence type="ECO:0000256" key="1">
    <source>
        <dbReference type="SAM" id="MobiDB-lite"/>
    </source>
</evidence>
<dbReference type="Proteomes" id="UP000799770">
    <property type="component" value="Unassembled WGS sequence"/>
</dbReference>
<proteinExistence type="predicted"/>
<feature type="region of interest" description="Disordered" evidence="1">
    <location>
        <begin position="124"/>
        <end position="162"/>
    </location>
</feature>
<keyword evidence="3" id="KW-1185">Reference proteome</keyword>
<protein>
    <submittedName>
        <fullName evidence="2">Uncharacterized protein</fullName>
    </submittedName>
</protein>
<feature type="compositionally biased region" description="Basic residues" evidence="1">
    <location>
        <begin position="148"/>
        <end position="162"/>
    </location>
</feature>
<dbReference type="EMBL" id="ML977327">
    <property type="protein sequence ID" value="KAF2113558.1"/>
    <property type="molecule type" value="Genomic_DNA"/>
</dbReference>
<gene>
    <name evidence="2" type="ORF">BDV96DRAFT_114031</name>
</gene>
<accession>A0A6A5Z561</accession>
<name>A0A6A5Z561_9PLEO</name>
<organism evidence="2 3">
    <name type="scientific">Lophiotrema nucula</name>
    <dbReference type="NCBI Taxonomy" id="690887"/>
    <lineage>
        <taxon>Eukaryota</taxon>
        <taxon>Fungi</taxon>
        <taxon>Dikarya</taxon>
        <taxon>Ascomycota</taxon>
        <taxon>Pezizomycotina</taxon>
        <taxon>Dothideomycetes</taxon>
        <taxon>Pleosporomycetidae</taxon>
        <taxon>Pleosporales</taxon>
        <taxon>Lophiotremataceae</taxon>
        <taxon>Lophiotrema</taxon>
    </lineage>
</organism>
<evidence type="ECO:0000313" key="2">
    <source>
        <dbReference type="EMBL" id="KAF2113558.1"/>
    </source>
</evidence>
<feature type="region of interest" description="Disordered" evidence="1">
    <location>
        <begin position="15"/>
        <end position="40"/>
    </location>
</feature>
<reference evidence="2" key="1">
    <citation type="journal article" date="2020" name="Stud. Mycol.">
        <title>101 Dothideomycetes genomes: a test case for predicting lifestyles and emergence of pathogens.</title>
        <authorList>
            <person name="Haridas S."/>
            <person name="Albert R."/>
            <person name="Binder M."/>
            <person name="Bloem J."/>
            <person name="Labutti K."/>
            <person name="Salamov A."/>
            <person name="Andreopoulos B."/>
            <person name="Baker S."/>
            <person name="Barry K."/>
            <person name="Bills G."/>
            <person name="Bluhm B."/>
            <person name="Cannon C."/>
            <person name="Castanera R."/>
            <person name="Culley D."/>
            <person name="Daum C."/>
            <person name="Ezra D."/>
            <person name="Gonzalez J."/>
            <person name="Henrissat B."/>
            <person name="Kuo A."/>
            <person name="Liang C."/>
            <person name="Lipzen A."/>
            <person name="Lutzoni F."/>
            <person name="Magnuson J."/>
            <person name="Mondo S."/>
            <person name="Nolan M."/>
            <person name="Ohm R."/>
            <person name="Pangilinan J."/>
            <person name="Park H.-J."/>
            <person name="Ramirez L."/>
            <person name="Alfaro M."/>
            <person name="Sun H."/>
            <person name="Tritt A."/>
            <person name="Yoshinaga Y."/>
            <person name="Zwiers L.-H."/>
            <person name="Turgeon B."/>
            <person name="Goodwin S."/>
            <person name="Spatafora J."/>
            <person name="Crous P."/>
            <person name="Grigoriev I."/>
        </authorList>
    </citation>
    <scope>NUCLEOTIDE SEQUENCE</scope>
    <source>
        <strain evidence="2">CBS 627.86</strain>
    </source>
</reference>